<evidence type="ECO:0000259" key="1">
    <source>
        <dbReference type="SMART" id="SM00901"/>
    </source>
</evidence>
<evidence type="ECO:0000313" key="2">
    <source>
        <dbReference type="EMBL" id="QMT39653.1"/>
    </source>
</evidence>
<sequence length="373" mass="42886">MEIKNLRDLIDALNKLGEPELGYTRFFRGHSRSSYRLEPGIYRSDNIKSPSDPLYLIKNEDKIIRDALTNCPDAFSSSDTLFEKLVKIQHYGYATRLLDLTSNALVALYFAVQEGNNEASDGELIILDIPDAEIKYNDSDVVAILSAISLRNNSFSIENYIKIAKLQAIITSITYILTNKRESISSEMESRLGKIDFTNYQNITRGKNVEELSKIYRDLISDNSIENDVLFVKSVEEKYDKEFKEFFNKQSEIARLLHDIRNDKPSFAPIINQKDLARVVCVRAKLNNPRIVRQQGSFLLFGMNNKKEIQAEVSSDWKRLSKDGECFIIKSEAKQRILRELKAFGISRQNLFPELDSQAKDIMEKYIVYEQSA</sequence>
<name>A0A7D7T535_9NEIS</name>
<protein>
    <submittedName>
        <fullName evidence="2">FRG domain-containing protein</fullName>
    </submittedName>
</protein>
<dbReference type="InterPro" id="IPR014966">
    <property type="entry name" value="FRG-dom"/>
</dbReference>
<organism evidence="2 3">
    <name type="scientific">Neisseria shayeganii</name>
    <dbReference type="NCBI Taxonomy" id="607712"/>
    <lineage>
        <taxon>Bacteria</taxon>
        <taxon>Pseudomonadati</taxon>
        <taxon>Pseudomonadota</taxon>
        <taxon>Betaproteobacteria</taxon>
        <taxon>Neisseriales</taxon>
        <taxon>Neisseriaceae</taxon>
        <taxon>Neisseria</taxon>
    </lineage>
</organism>
<dbReference type="AlphaFoldDB" id="A0A7D7T535"/>
<gene>
    <name evidence="2" type="ORF">H3L94_07165</name>
</gene>
<dbReference type="RefSeq" id="WP_182121457.1">
    <property type="nucleotide sequence ID" value="NZ_CP059567.1"/>
</dbReference>
<reference evidence="2 3" key="1">
    <citation type="submission" date="2020-07" db="EMBL/GenBank/DDBJ databases">
        <title>Genomic diversity of species in the Neisseriaceae family.</title>
        <authorList>
            <person name="Vincent A.T."/>
            <person name="Bernet E."/>
            <person name="Veyrier F.J."/>
        </authorList>
    </citation>
    <scope>NUCLEOTIDE SEQUENCE [LARGE SCALE GENOMIC DNA]</scope>
    <source>
        <strain evidence="2 3">DSM 22244</strain>
    </source>
</reference>
<accession>A0A7D7T535</accession>
<dbReference type="SMART" id="SM00901">
    <property type="entry name" value="FRG"/>
    <property type="match status" value="1"/>
</dbReference>
<dbReference type="Proteomes" id="UP000514752">
    <property type="component" value="Chromosome"/>
</dbReference>
<evidence type="ECO:0000313" key="3">
    <source>
        <dbReference type="Proteomes" id="UP000514752"/>
    </source>
</evidence>
<proteinExistence type="predicted"/>
<feature type="domain" description="FRG" evidence="1">
    <location>
        <begin position="21"/>
        <end position="125"/>
    </location>
</feature>
<dbReference type="KEGG" id="nsg:H3L94_07165"/>
<dbReference type="Pfam" id="PF08867">
    <property type="entry name" value="FRG"/>
    <property type="match status" value="1"/>
</dbReference>
<dbReference type="EMBL" id="CP059567">
    <property type="protein sequence ID" value="QMT39653.1"/>
    <property type="molecule type" value="Genomic_DNA"/>
</dbReference>